<dbReference type="InterPro" id="IPR017455">
    <property type="entry name" value="Znf_FYVE-rel"/>
</dbReference>
<evidence type="ECO:0000313" key="8">
    <source>
        <dbReference type="Proteomes" id="UP001626550"/>
    </source>
</evidence>
<keyword evidence="2 4" id="KW-0863">Zinc-finger</keyword>
<sequence>MSVVITSFLLNFLAENEANVQRIASVEKFFGILPNKLALPGRVLVGEGVLSKMCRKGLKDRHFFLFNDILLYGNIIISRKKLSNPRVIELWCASVESLKDSGREFAMNLIIYVEFKNGFSFLSPKKSFTVYTGTSEEKTLWLTHLKHFIAKSRDSRPTLSNLEEAPVWIPDAEAQGCMICQVQFTTIKRRHHCRKCGRVICDKCSINRYFLPNQKSKKLRVCNHCYQCLTEEVKKRSHYENPINFATDAQIQSNRSSKFFSGSSADFIIDTHSSPDYYDYSASSDSEE</sequence>
<dbReference type="EMBL" id="JBJKFK010001191">
    <property type="protein sequence ID" value="KAL3313792.1"/>
    <property type="molecule type" value="Genomic_DNA"/>
</dbReference>
<dbReference type="InterPro" id="IPR011993">
    <property type="entry name" value="PH-like_dom_sf"/>
</dbReference>
<protein>
    <submittedName>
        <fullName evidence="7">Pleckstrin y domain-containing F member 2</fullName>
    </submittedName>
</protein>
<dbReference type="PANTHER" id="PTHR46280:SF3">
    <property type="entry name" value="PLECKSTRIN HOMOLOGY DOMAIN-CONTAINING FAMILY F MEMBER 1 HOMOLOG"/>
    <property type="match status" value="1"/>
</dbReference>
<feature type="domain" description="FYVE-type" evidence="6">
    <location>
        <begin position="171"/>
        <end position="230"/>
    </location>
</feature>
<name>A0ABD2Q3K4_9PLAT</name>
<proteinExistence type="predicted"/>
<accession>A0ABD2Q3K4</accession>
<evidence type="ECO:0000256" key="1">
    <source>
        <dbReference type="ARBA" id="ARBA00022723"/>
    </source>
</evidence>
<keyword evidence="3" id="KW-0862">Zinc</keyword>
<evidence type="ECO:0000259" key="5">
    <source>
        <dbReference type="PROSITE" id="PS50003"/>
    </source>
</evidence>
<dbReference type="Pfam" id="PF01363">
    <property type="entry name" value="FYVE"/>
    <property type="match status" value="1"/>
</dbReference>
<dbReference type="Proteomes" id="UP001626550">
    <property type="component" value="Unassembled WGS sequence"/>
</dbReference>
<gene>
    <name evidence="7" type="primary">PLEKHF2</name>
    <name evidence="7" type="ORF">Ciccas_007601</name>
</gene>
<dbReference type="InterPro" id="IPR011011">
    <property type="entry name" value="Znf_FYVE_PHD"/>
</dbReference>
<evidence type="ECO:0000256" key="3">
    <source>
        <dbReference type="ARBA" id="ARBA00022833"/>
    </source>
</evidence>
<dbReference type="SMART" id="SM00064">
    <property type="entry name" value="FYVE"/>
    <property type="match status" value="1"/>
</dbReference>
<evidence type="ECO:0000256" key="4">
    <source>
        <dbReference type="PROSITE-ProRule" id="PRU00091"/>
    </source>
</evidence>
<dbReference type="PROSITE" id="PS50003">
    <property type="entry name" value="PH_DOMAIN"/>
    <property type="match status" value="1"/>
</dbReference>
<evidence type="ECO:0000313" key="7">
    <source>
        <dbReference type="EMBL" id="KAL3313792.1"/>
    </source>
</evidence>
<dbReference type="InterPro" id="IPR013083">
    <property type="entry name" value="Znf_RING/FYVE/PHD"/>
</dbReference>
<organism evidence="7 8">
    <name type="scientific">Cichlidogyrus casuarinus</name>
    <dbReference type="NCBI Taxonomy" id="1844966"/>
    <lineage>
        <taxon>Eukaryota</taxon>
        <taxon>Metazoa</taxon>
        <taxon>Spiralia</taxon>
        <taxon>Lophotrochozoa</taxon>
        <taxon>Platyhelminthes</taxon>
        <taxon>Monogenea</taxon>
        <taxon>Monopisthocotylea</taxon>
        <taxon>Dactylogyridea</taxon>
        <taxon>Ancyrocephalidae</taxon>
        <taxon>Cichlidogyrus</taxon>
    </lineage>
</organism>
<comment type="caution">
    <text evidence="7">The sequence shown here is derived from an EMBL/GenBank/DDBJ whole genome shotgun (WGS) entry which is preliminary data.</text>
</comment>
<keyword evidence="8" id="KW-1185">Reference proteome</keyword>
<feature type="domain" description="PH" evidence="5">
    <location>
        <begin position="43"/>
        <end position="150"/>
    </location>
</feature>
<dbReference type="InterPro" id="IPR001849">
    <property type="entry name" value="PH_domain"/>
</dbReference>
<dbReference type="PROSITE" id="PS50178">
    <property type="entry name" value="ZF_FYVE"/>
    <property type="match status" value="1"/>
</dbReference>
<dbReference type="SUPFAM" id="SSF50729">
    <property type="entry name" value="PH domain-like"/>
    <property type="match status" value="1"/>
</dbReference>
<dbReference type="AlphaFoldDB" id="A0ABD2Q3K4"/>
<reference evidence="7 8" key="1">
    <citation type="submission" date="2024-11" db="EMBL/GenBank/DDBJ databases">
        <title>Adaptive evolution of stress response genes in parasites aligns with host niche diversity.</title>
        <authorList>
            <person name="Hahn C."/>
            <person name="Resl P."/>
        </authorList>
    </citation>
    <scope>NUCLEOTIDE SEQUENCE [LARGE SCALE GENOMIC DNA]</scope>
    <source>
        <strain evidence="7">EGGRZ-B1_66</strain>
        <tissue evidence="7">Body</tissue>
    </source>
</reference>
<dbReference type="InterPro" id="IPR000306">
    <property type="entry name" value="Znf_FYVE"/>
</dbReference>
<dbReference type="Gene3D" id="3.30.40.10">
    <property type="entry name" value="Zinc/RING finger domain, C3HC4 (zinc finger)"/>
    <property type="match status" value="1"/>
</dbReference>
<evidence type="ECO:0000256" key="2">
    <source>
        <dbReference type="ARBA" id="ARBA00022771"/>
    </source>
</evidence>
<dbReference type="Gene3D" id="2.30.29.30">
    <property type="entry name" value="Pleckstrin-homology domain (PH domain)/Phosphotyrosine-binding domain (PTB)"/>
    <property type="match status" value="1"/>
</dbReference>
<dbReference type="InterPro" id="IPR051765">
    <property type="entry name" value="PH_domain-containing_F"/>
</dbReference>
<evidence type="ECO:0000259" key="6">
    <source>
        <dbReference type="PROSITE" id="PS50178"/>
    </source>
</evidence>
<dbReference type="SUPFAM" id="SSF57903">
    <property type="entry name" value="FYVE/PHD zinc finger"/>
    <property type="match status" value="1"/>
</dbReference>
<dbReference type="GO" id="GO:0008270">
    <property type="term" value="F:zinc ion binding"/>
    <property type="evidence" value="ECO:0007669"/>
    <property type="project" value="UniProtKB-KW"/>
</dbReference>
<keyword evidence="1" id="KW-0479">Metal-binding</keyword>
<dbReference type="PANTHER" id="PTHR46280">
    <property type="entry name" value="PLECKSTRIN HOMOLOGY DOMAIN-CONTAINING FAMILY F MEMBER 2-RELATED"/>
    <property type="match status" value="1"/>
</dbReference>
<dbReference type="SMART" id="SM00233">
    <property type="entry name" value="PH"/>
    <property type="match status" value="1"/>
</dbReference>